<organism evidence="1">
    <name type="scientific">freshwater metagenome</name>
    <dbReference type="NCBI Taxonomy" id="449393"/>
    <lineage>
        <taxon>unclassified sequences</taxon>
        <taxon>metagenomes</taxon>
        <taxon>ecological metagenomes</taxon>
    </lineage>
</organism>
<evidence type="ECO:0000313" key="1">
    <source>
        <dbReference type="EMBL" id="CAB4581236.1"/>
    </source>
</evidence>
<name>A0A6J6EYJ8_9ZZZZ</name>
<protein>
    <submittedName>
        <fullName evidence="1">Unannotated protein</fullName>
    </submittedName>
</protein>
<accession>A0A6J6EYJ8</accession>
<reference evidence="1" key="1">
    <citation type="submission" date="2020-05" db="EMBL/GenBank/DDBJ databases">
        <authorList>
            <person name="Chiriac C."/>
            <person name="Salcher M."/>
            <person name="Ghai R."/>
            <person name="Kavagutti S V."/>
        </authorList>
    </citation>
    <scope>NUCLEOTIDE SEQUENCE</scope>
</reference>
<sequence length="42" mass="4435">MNATCTISLDRLSIHAVTRSLDAHAMGVIAGGLSYRIGFAML</sequence>
<proteinExistence type="predicted"/>
<dbReference type="AlphaFoldDB" id="A0A6J6EYJ8"/>
<dbReference type="EMBL" id="CAEZSR010000155">
    <property type="protein sequence ID" value="CAB4581236.1"/>
    <property type="molecule type" value="Genomic_DNA"/>
</dbReference>
<gene>
    <name evidence="1" type="ORF">UFOPK1493_03100</name>
</gene>